<comment type="caution">
    <text evidence="12">Lacks conserved residue(s) required for the propagation of feature annotation.</text>
</comment>
<dbReference type="SUPFAM" id="SSF53613">
    <property type="entry name" value="Ribokinase-like"/>
    <property type="match status" value="1"/>
</dbReference>
<reference evidence="14 15" key="1">
    <citation type="journal article" date="2012" name="J. Bacteriol.">
        <title>Draft Genome Sequence of Plant Growth-Promoting Rhizobium Mesorhizobium amorphae, Isolated from Zinc-Lead Mine Tailings.</title>
        <authorList>
            <person name="Hao X."/>
            <person name="Lin Y."/>
            <person name="Johnstone L."/>
            <person name="Baltrus D.A."/>
            <person name="Miller S.J."/>
            <person name="Wei G."/>
            <person name="Rensing C."/>
        </authorList>
    </citation>
    <scope>NUCLEOTIDE SEQUENCE [LARGE SCALE GENOMIC DNA]</scope>
    <source>
        <strain evidence="14 15">CCNWGS0123</strain>
    </source>
</reference>
<evidence type="ECO:0000256" key="12">
    <source>
        <dbReference type="HAMAP-Rule" id="MF_01987"/>
    </source>
</evidence>
<gene>
    <name evidence="12" type="primary">rbsK</name>
    <name evidence="14" type="ORF">MEA186_11031</name>
</gene>
<keyword evidence="5 12" id="KW-0479">Metal-binding</keyword>
<dbReference type="AlphaFoldDB" id="G6Y8D9"/>
<feature type="binding site" evidence="12">
    <location>
        <position position="186"/>
    </location>
    <ligand>
        <name>ATP</name>
        <dbReference type="ChEBI" id="CHEBI:30616"/>
    </ligand>
</feature>
<feature type="binding site" evidence="12">
    <location>
        <position position="248"/>
    </location>
    <ligand>
        <name>K(+)</name>
        <dbReference type="ChEBI" id="CHEBI:29103"/>
    </ligand>
</feature>
<comment type="activity regulation">
    <text evidence="12">Activated by a monovalent cation that binds near, but not in, the active site. The most likely occupant of the site in vivo is potassium. Ion binding induces a conformational change that may alter substrate affinity.</text>
</comment>
<name>G6Y8D9_9HYPH</name>
<proteinExistence type="inferred from homology"/>
<feature type="binding site" evidence="12">
    <location>
        <begin position="253"/>
        <end position="254"/>
    </location>
    <ligand>
        <name>ATP</name>
        <dbReference type="ChEBI" id="CHEBI:30616"/>
    </ligand>
</feature>
<feature type="active site" description="Proton acceptor" evidence="12">
    <location>
        <position position="254"/>
    </location>
</feature>
<comment type="function">
    <text evidence="12">Catalyzes the phosphorylation of ribose at O-5 in a reaction requiring ATP and magnesium. The resulting D-ribose-5-phosphate can then be used either for sythesis of nucleotides, histidine, and tryptophan, or as a component of the pentose phosphate pathway.</text>
</comment>
<dbReference type="PROSITE" id="PS00584">
    <property type="entry name" value="PFKB_KINASES_2"/>
    <property type="match status" value="1"/>
</dbReference>
<evidence type="ECO:0000256" key="2">
    <source>
        <dbReference type="ARBA" id="ARBA00012035"/>
    </source>
</evidence>
<evidence type="ECO:0000256" key="1">
    <source>
        <dbReference type="ARBA" id="ARBA00005380"/>
    </source>
</evidence>
<dbReference type="CDD" id="cd01174">
    <property type="entry name" value="ribokinase"/>
    <property type="match status" value="1"/>
</dbReference>
<feature type="binding site" evidence="12">
    <location>
        <position position="254"/>
    </location>
    <ligand>
        <name>substrate</name>
    </ligand>
</feature>
<accession>G6Y8D9</accession>
<keyword evidence="9 12" id="KW-0460">Magnesium</keyword>
<keyword evidence="4 12" id="KW-0808">Transferase</keyword>
<evidence type="ECO:0000259" key="13">
    <source>
        <dbReference type="Pfam" id="PF00294"/>
    </source>
</evidence>
<dbReference type="InterPro" id="IPR011611">
    <property type="entry name" value="PfkB_dom"/>
</dbReference>
<dbReference type="RefSeq" id="WP_006201724.1">
    <property type="nucleotide sequence ID" value="NZ_AGSN01000091.1"/>
</dbReference>
<feature type="binding site" evidence="12">
    <location>
        <position position="142"/>
    </location>
    <ligand>
        <name>substrate</name>
    </ligand>
</feature>
<feature type="binding site" evidence="12">
    <location>
        <position position="250"/>
    </location>
    <ligand>
        <name>K(+)</name>
        <dbReference type="ChEBI" id="CHEBI:29103"/>
    </ligand>
</feature>
<dbReference type="PANTHER" id="PTHR10584">
    <property type="entry name" value="SUGAR KINASE"/>
    <property type="match status" value="1"/>
</dbReference>
<comment type="catalytic activity">
    <reaction evidence="12">
        <text>D-ribose + ATP = D-ribose 5-phosphate + ADP + H(+)</text>
        <dbReference type="Rhea" id="RHEA:13697"/>
        <dbReference type="ChEBI" id="CHEBI:15378"/>
        <dbReference type="ChEBI" id="CHEBI:30616"/>
        <dbReference type="ChEBI" id="CHEBI:47013"/>
        <dbReference type="ChEBI" id="CHEBI:78346"/>
        <dbReference type="ChEBI" id="CHEBI:456216"/>
        <dbReference type="EC" id="2.7.1.15"/>
    </reaction>
</comment>
<feature type="domain" description="Carbohydrate kinase PfkB" evidence="13">
    <location>
        <begin position="22"/>
        <end position="295"/>
    </location>
</feature>
<dbReference type="OrthoDB" id="9775849at2"/>
<evidence type="ECO:0000256" key="3">
    <source>
        <dbReference type="ARBA" id="ARBA00016943"/>
    </source>
</evidence>
<dbReference type="GO" id="GO:0004747">
    <property type="term" value="F:ribokinase activity"/>
    <property type="evidence" value="ECO:0007669"/>
    <property type="project" value="UniProtKB-UniRule"/>
</dbReference>
<comment type="similarity">
    <text evidence="12">Belongs to the carbohydrate kinase PfkB family. Ribokinase subfamily.</text>
</comment>
<evidence type="ECO:0000256" key="10">
    <source>
        <dbReference type="ARBA" id="ARBA00022958"/>
    </source>
</evidence>
<evidence type="ECO:0000256" key="7">
    <source>
        <dbReference type="ARBA" id="ARBA00022777"/>
    </source>
</evidence>
<comment type="subcellular location">
    <subcellularLocation>
        <location evidence="12">Cytoplasm</location>
    </subcellularLocation>
</comment>
<keyword evidence="11 12" id="KW-0119">Carbohydrate metabolism</keyword>
<keyword evidence="12" id="KW-0963">Cytoplasm</keyword>
<evidence type="ECO:0000256" key="5">
    <source>
        <dbReference type="ARBA" id="ARBA00022723"/>
    </source>
</evidence>
<feature type="binding site" evidence="12">
    <location>
        <position position="287"/>
    </location>
    <ligand>
        <name>K(+)</name>
        <dbReference type="ChEBI" id="CHEBI:29103"/>
    </ligand>
</feature>
<protein>
    <recommendedName>
        <fullName evidence="3 12">Ribokinase</fullName>
        <shortName evidence="12">RK</shortName>
        <ecNumber evidence="2 12">2.7.1.15</ecNumber>
    </recommendedName>
</protein>
<evidence type="ECO:0000256" key="11">
    <source>
        <dbReference type="ARBA" id="ARBA00023277"/>
    </source>
</evidence>
<evidence type="ECO:0000313" key="15">
    <source>
        <dbReference type="Proteomes" id="UP000002949"/>
    </source>
</evidence>
<comment type="pathway">
    <text evidence="12">Carbohydrate metabolism; D-ribose degradation; D-ribose 5-phosphate from beta-D-ribopyranose: step 2/2.</text>
</comment>
<evidence type="ECO:0000313" key="14">
    <source>
        <dbReference type="EMBL" id="EHH11960.1"/>
    </source>
</evidence>
<evidence type="ECO:0000256" key="9">
    <source>
        <dbReference type="ARBA" id="ARBA00022842"/>
    </source>
</evidence>
<keyword evidence="8 12" id="KW-0067">ATP-binding</keyword>
<comment type="subunit">
    <text evidence="12">Homodimer.</text>
</comment>
<dbReference type="InterPro" id="IPR029056">
    <property type="entry name" value="Ribokinase-like"/>
</dbReference>
<evidence type="ECO:0000256" key="8">
    <source>
        <dbReference type="ARBA" id="ARBA00022840"/>
    </source>
</evidence>
<dbReference type="UniPathway" id="UPA00916">
    <property type="reaction ID" value="UER00889"/>
</dbReference>
<organism evidence="14 15">
    <name type="scientific">Mesorhizobium amorphae CCNWGS0123</name>
    <dbReference type="NCBI Taxonomy" id="1082933"/>
    <lineage>
        <taxon>Bacteria</taxon>
        <taxon>Pseudomonadati</taxon>
        <taxon>Pseudomonadota</taxon>
        <taxon>Alphaproteobacteria</taxon>
        <taxon>Hyphomicrobiales</taxon>
        <taxon>Phyllobacteriaceae</taxon>
        <taxon>Mesorhizobium</taxon>
    </lineage>
</organism>
<feature type="binding site" evidence="12">
    <location>
        <begin position="41"/>
        <end position="45"/>
    </location>
    <ligand>
        <name>substrate</name>
    </ligand>
</feature>
<dbReference type="PANTHER" id="PTHR10584:SF166">
    <property type="entry name" value="RIBOKINASE"/>
    <property type="match status" value="1"/>
</dbReference>
<dbReference type="Gene3D" id="3.40.1190.20">
    <property type="match status" value="1"/>
</dbReference>
<comment type="cofactor">
    <cofactor evidence="12">
        <name>Mg(2+)</name>
        <dbReference type="ChEBI" id="CHEBI:18420"/>
    </cofactor>
    <text evidence="12">Requires a divalent cation, most likely magnesium in vivo, as an electrophilic catalyst to aid phosphoryl group transfer. It is the chelate of the metal and the nucleotide that is the actual substrate.</text>
</comment>
<dbReference type="eggNOG" id="COG0524">
    <property type="taxonomic scope" value="Bacteria"/>
</dbReference>
<feature type="binding site" evidence="12">
    <location>
        <begin position="222"/>
        <end position="227"/>
    </location>
    <ligand>
        <name>ATP</name>
        <dbReference type="ChEBI" id="CHEBI:30616"/>
    </ligand>
</feature>
<keyword evidence="15" id="KW-1185">Reference proteome</keyword>
<evidence type="ECO:0000256" key="6">
    <source>
        <dbReference type="ARBA" id="ARBA00022741"/>
    </source>
</evidence>
<comment type="similarity">
    <text evidence="1">Belongs to the carbohydrate kinase pfkB family.</text>
</comment>
<dbReference type="InterPro" id="IPR002173">
    <property type="entry name" value="Carboh/pur_kinase_PfkB_CS"/>
</dbReference>
<dbReference type="EC" id="2.7.1.15" evidence="2 12"/>
<dbReference type="GO" id="GO:0046872">
    <property type="term" value="F:metal ion binding"/>
    <property type="evidence" value="ECO:0007669"/>
    <property type="project" value="UniProtKB-KW"/>
</dbReference>
<dbReference type="GO" id="GO:0019303">
    <property type="term" value="P:D-ribose catabolic process"/>
    <property type="evidence" value="ECO:0007669"/>
    <property type="project" value="UniProtKB-UniRule"/>
</dbReference>
<keyword evidence="10 12" id="KW-0630">Potassium</keyword>
<dbReference type="PATRIC" id="fig|1082933.3.peg.2121"/>
<dbReference type="PRINTS" id="PR00990">
    <property type="entry name" value="RIBOKINASE"/>
</dbReference>
<feature type="binding site" evidence="12">
    <location>
        <position position="284"/>
    </location>
    <ligand>
        <name>K(+)</name>
        <dbReference type="ChEBI" id="CHEBI:29103"/>
    </ligand>
</feature>
<sequence>MMPNCEVYVVGSYGVAFWIVGEVPAPGETLLGSGFAFGNGGKGSNQAIGAARLGARCKLLAGVGDDKFGDEALQLWRAEGVECSAVMQIVETPTMAGIIILDAAGENRIITDPGANARLTATDVESFAATWKSPGILLTQLEIPVETAARALAIGKARGLTTILNPAPGRALPKEVFADVDILTPNQSEARILLGLDADDRHADADLAARLRGLGVGHVVMTLGTDGALIAGPEGLTKIASYPVDVVDTTGAGDAFNGALAAGLASGLTLADAVRRGTAAGALAVTKKLVVPALPDESQISELMKTRTACA</sequence>
<dbReference type="EMBL" id="AGSN01000091">
    <property type="protein sequence ID" value="EHH11960.1"/>
    <property type="molecule type" value="Genomic_DNA"/>
</dbReference>
<dbReference type="GO" id="GO:0005829">
    <property type="term" value="C:cytosol"/>
    <property type="evidence" value="ECO:0007669"/>
    <property type="project" value="TreeGrafter"/>
</dbReference>
<keyword evidence="7 12" id="KW-0418">Kinase</keyword>
<dbReference type="Pfam" id="PF00294">
    <property type="entry name" value="PfkB"/>
    <property type="match status" value="1"/>
</dbReference>
<keyword evidence="6 12" id="KW-0547">Nucleotide-binding</keyword>
<dbReference type="GO" id="GO:0005524">
    <property type="term" value="F:ATP binding"/>
    <property type="evidence" value="ECO:0007669"/>
    <property type="project" value="UniProtKB-UniRule"/>
</dbReference>
<evidence type="ECO:0000256" key="4">
    <source>
        <dbReference type="ARBA" id="ARBA00022679"/>
    </source>
</evidence>
<dbReference type="InterPro" id="IPR002139">
    <property type="entry name" value="Ribo/fructo_kinase"/>
</dbReference>
<dbReference type="HAMAP" id="MF_01987">
    <property type="entry name" value="Ribokinase"/>
    <property type="match status" value="1"/>
</dbReference>
<dbReference type="Proteomes" id="UP000002949">
    <property type="component" value="Unassembled WGS sequence"/>
</dbReference>
<dbReference type="InterPro" id="IPR011877">
    <property type="entry name" value="Ribokinase"/>
</dbReference>